<proteinExistence type="predicted"/>
<dbReference type="InterPro" id="IPR036514">
    <property type="entry name" value="SGNH_hydro_sf"/>
</dbReference>
<evidence type="ECO:0000259" key="1">
    <source>
        <dbReference type="Pfam" id="PF13472"/>
    </source>
</evidence>
<name>A0A3N1MIP0_9PROT</name>
<organism evidence="2 3">
    <name type="scientific">Stella humosa</name>
    <dbReference type="NCBI Taxonomy" id="94"/>
    <lineage>
        <taxon>Bacteria</taxon>
        <taxon>Pseudomonadati</taxon>
        <taxon>Pseudomonadota</taxon>
        <taxon>Alphaproteobacteria</taxon>
        <taxon>Rhodospirillales</taxon>
        <taxon>Stellaceae</taxon>
        <taxon>Stella</taxon>
    </lineage>
</organism>
<dbReference type="SUPFAM" id="SSF52266">
    <property type="entry name" value="SGNH hydrolase"/>
    <property type="match status" value="1"/>
</dbReference>
<comment type="caution">
    <text evidence="2">The sequence shown here is derived from an EMBL/GenBank/DDBJ whole genome shotgun (WGS) entry which is preliminary data.</text>
</comment>
<dbReference type="InterPro" id="IPR013830">
    <property type="entry name" value="SGNH_hydro"/>
</dbReference>
<dbReference type="AlphaFoldDB" id="A0A3N1MIP0"/>
<sequence length="204" mass="21655">MPPPAPLRICFFGDSMVNGTGDDACLGWVGRACAAARRGGRDLTCYNLGIRRDTSADVLARWQGEADRRLPPEHDGRLVFSFGANDCCEGEDAGVRVAPHRVLANAETILATALKRRPTLMVGPFPICDPAVDRRTALLSAELAALCARLGVPFLEVFAIAAGSAAWVGEVAAGDGAHPNAGGYALVAQAFDLWPAWRRWLDAA</sequence>
<gene>
    <name evidence="2" type="ORF">EDC65_0167</name>
</gene>
<protein>
    <submittedName>
        <fullName evidence="2">Lysophospholipase L1-like esterase</fullName>
    </submittedName>
</protein>
<keyword evidence="3" id="KW-1185">Reference proteome</keyword>
<evidence type="ECO:0000313" key="2">
    <source>
        <dbReference type="EMBL" id="ROQ00996.1"/>
    </source>
</evidence>
<dbReference type="GO" id="GO:0016788">
    <property type="term" value="F:hydrolase activity, acting on ester bonds"/>
    <property type="evidence" value="ECO:0007669"/>
    <property type="project" value="UniProtKB-ARBA"/>
</dbReference>
<dbReference type="Gene3D" id="3.40.50.1110">
    <property type="entry name" value="SGNH hydrolase"/>
    <property type="match status" value="1"/>
</dbReference>
<dbReference type="Pfam" id="PF13472">
    <property type="entry name" value="Lipase_GDSL_2"/>
    <property type="match status" value="1"/>
</dbReference>
<dbReference type="EMBL" id="RJKX01000011">
    <property type="protein sequence ID" value="ROQ00996.1"/>
    <property type="molecule type" value="Genomic_DNA"/>
</dbReference>
<accession>A0A3N1MIP0</accession>
<reference evidence="2 3" key="1">
    <citation type="submission" date="2018-11" db="EMBL/GenBank/DDBJ databases">
        <title>Genomic Encyclopedia of Type Strains, Phase IV (KMG-IV): sequencing the most valuable type-strain genomes for metagenomic binning, comparative biology and taxonomic classification.</title>
        <authorList>
            <person name="Goeker M."/>
        </authorList>
    </citation>
    <scope>NUCLEOTIDE SEQUENCE [LARGE SCALE GENOMIC DNA]</scope>
    <source>
        <strain evidence="2 3">DSM 5900</strain>
    </source>
</reference>
<dbReference type="OrthoDB" id="5196031at2"/>
<evidence type="ECO:0000313" key="3">
    <source>
        <dbReference type="Proteomes" id="UP000278222"/>
    </source>
</evidence>
<dbReference type="RefSeq" id="WP_123687803.1">
    <property type="nucleotide sequence ID" value="NZ_AP019700.1"/>
</dbReference>
<dbReference type="Proteomes" id="UP000278222">
    <property type="component" value="Unassembled WGS sequence"/>
</dbReference>
<feature type="domain" description="SGNH hydrolase-type esterase" evidence="1">
    <location>
        <begin position="11"/>
        <end position="186"/>
    </location>
</feature>